<dbReference type="EMBL" id="JABEZW010000002">
    <property type="protein sequence ID" value="MBA0760218.1"/>
    <property type="molecule type" value="Genomic_DNA"/>
</dbReference>
<evidence type="ECO:0000313" key="2">
    <source>
        <dbReference type="Proteomes" id="UP000593568"/>
    </source>
</evidence>
<dbReference type="Proteomes" id="UP000593568">
    <property type="component" value="Unassembled WGS sequence"/>
</dbReference>
<organism evidence="1 2">
    <name type="scientific">Gossypium trilobum</name>
    <dbReference type="NCBI Taxonomy" id="34281"/>
    <lineage>
        <taxon>Eukaryota</taxon>
        <taxon>Viridiplantae</taxon>
        <taxon>Streptophyta</taxon>
        <taxon>Embryophyta</taxon>
        <taxon>Tracheophyta</taxon>
        <taxon>Spermatophyta</taxon>
        <taxon>Magnoliopsida</taxon>
        <taxon>eudicotyledons</taxon>
        <taxon>Gunneridae</taxon>
        <taxon>Pentapetalae</taxon>
        <taxon>rosids</taxon>
        <taxon>malvids</taxon>
        <taxon>Malvales</taxon>
        <taxon>Malvaceae</taxon>
        <taxon>Malvoideae</taxon>
        <taxon>Gossypium</taxon>
    </lineage>
</organism>
<reference evidence="1 2" key="1">
    <citation type="journal article" date="2019" name="Genome Biol. Evol.">
        <title>Insights into the evolution of the New World diploid cottons (Gossypium, subgenus Houzingenia) based on genome sequencing.</title>
        <authorList>
            <person name="Grover C.E."/>
            <person name="Arick M.A. 2nd"/>
            <person name="Thrash A."/>
            <person name="Conover J.L."/>
            <person name="Sanders W.S."/>
            <person name="Peterson D.G."/>
            <person name="Frelichowski J.E."/>
            <person name="Scheffler J.A."/>
            <person name="Scheffler B.E."/>
            <person name="Wendel J.F."/>
        </authorList>
    </citation>
    <scope>NUCLEOTIDE SEQUENCE [LARGE SCALE GENOMIC DNA]</scope>
    <source>
        <strain evidence="1">8</strain>
        <tissue evidence="1">Leaf</tissue>
    </source>
</reference>
<dbReference type="AlphaFoldDB" id="A0A7J9DHT9"/>
<name>A0A7J9DHT9_9ROSI</name>
<sequence length="19" mass="2328">MDTDQTDPYKKNRTRSSKR</sequence>
<gene>
    <name evidence="1" type="ORF">Gotri_022978</name>
</gene>
<proteinExistence type="predicted"/>
<comment type="caution">
    <text evidence="1">The sequence shown here is derived from an EMBL/GenBank/DDBJ whole genome shotgun (WGS) entry which is preliminary data.</text>
</comment>
<keyword evidence="2" id="KW-1185">Reference proteome</keyword>
<accession>A0A7J9DHT9</accession>
<protein>
    <submittedName>
        <fullName evidence="1">Uncharacterized protein</fullName>
    </submittedName>
</protein>
<evidence type="ECO:0000313" key="1">
    <source>
        <dbReference type="EMBL" id="MBA0760218.1"/>
    </source>
</evidence>